<name>A0AAW9RGL0_9HYPH</name>
<dbReference type="Proteomes" id="UP001378188">
    <property type="component" value="Unassembled WGS sequence"/>
</dbReference>
<evidence type="ECO:0000256" key="1">
    <source>
        <dbReference type="SAM" id="SignalP"/>
    </source>
</evidence>
<keyword evidence="3" id="KW-1185">Reference proteome</keyword>
<evidence type="ECO:0000313" key="2">
    <source>
        <dbReference type="EMBL" id="MEJ8572787.1"/>
    </source>
</evidence>
<organism evidence="2 3">
    <name type="scientific">Microbaculum marinum</name>
    <dbReference type="NCBI Taxonomy" id="1764581"/>
    <lineage>
        <taxon>Bacteria</taxon>
        <taxon>Pseudomonadati</taxon>
        <taxon>Pseudomonadota</taxon>
        <taxon>Alphaproteobacteria</taxon>
        <taxon>Hyphomicrobiales</taxon>
        <taxon>Tepidamorphaceae</taxon>
        <taxon>Microbaculum</taxon>
    </lineage>
</organism>
<keyword evidence="1" id="KW-0732">Signal</keyword>
<proteinExistence type="predicted"/>
<sequence length="64" mass="6551">MRLMIRALTAMAIAATVIAGAGPSCTSTGSGWSYSTSVHYANPYRDGGYGPGLGCQRIPAPSQC</sequence>
<accession>A0AAW9RGL0</accession>
<dbReference type="RefSeq" id="WP_340330489.1">
    <property type="nucleotide sequence ID" value="NZ_JAZHOF010000006.1"/>
</dbReference>
<feature type="chain" id="PRO_5043331522" evidence="1">
    <location>
        <begin position="22"/>
        <end position="64"/>
    </location>
</feature>
<comment type="caution">
    <text evidence="2">The sequence shown here is derived from an EMBL/GenBank/DDBJ whole genome shotgun (WGS) entry which is preliminary data.</text>
</comment>
<gene>
    <name evidence="2" type="ORF">V3328_14945</name>
</gene>
<evidence type="ECO:0000313" key="3">
    <source>
        <dbReference type="Proteomes" id="UP001378188"/>
    </source>
</evidence>
<protein>
    <submittedName>
        <fullName evidence="2">Uncharacterized protein</fullName>
    </submittedName>
</protein>
<dbReference type="AlphaFoldDB" id="A0AAW9RGL0"/>
<dbReference type="EMBL" id="JAZHOF010000006">
    <property type="protein sequence ID" value="MEJ8572787.1"/>
    <property type="molecule type" value="Genomic_DNA"/>
</dbReference>
<feature type="signal peptide" evidence="1">
    <location>
        <begin position="1"/>
        <end position="21"/>
    </location>
</feature>
<reference evidence="2 3" key="1">
    <citation type="submission" date="2024-02" db="EMBL/GenBank/DDBJ databases">
        <title>Genome analysis and characterization of Microbaculum marinisediminis sp. nov., isolated from marine sediment.</title>
        <authorList>
            <person name="Du Z.-J."/>
            <person name="Ye Y.-Q."/>
            <person name="Zhang Z.-R."/>
            <person name="Yuan S.-M."/>
            <person name="Zhang X.-Y."/>
        </authorList>
    </citation>
    <scope>NUCLEOTIDE SEQUENCE [LARGE SCALE GENOMIC DNA]</scope>
    <source>
        <strain evidence="2 3">SDUM1044001</strain>
    </source>
</reference>